<dbReference type="Proteomes" id="UP001189143">
    <property type="component" value="Unassembled WGS sequence"/>
</dbReference>
<dbReference type="RefSeq" id="WP_247607890.1">
    <property type="nucleotide sequence ID" value="NZ_CAMTCM010000166.1"/>
</dbReference>
<organism evidence="5 6">
    <name type="scientific">Clostridium neonatale</name>
    <dbReference type="NCBI Taxonomy" id="137838"/>
    <lineage>
        <taxon>Bacteria</taxon>
        <taxon>Bacillati</taxon>
        <taxon>Bacillota</taxon>
        <taxon>Clostridia</taxon>
        <taxon>Eubacteriales</taxon>
        <taxon>Clostridiaceae</taxon>
        <taxon>Clostridium</taxon>
    </lineage>
</organism>
<reference evidence="5" key="1">
    <citation type="submission" date="2022-10" db="EMBL/GenBank/DDBJ databases">
        <authorList>
            <person name="Aires J."/>
            <person name="Mesa V."/>
        </authorList>
    </citation>
    <scope>NUCLEOTIDE SEQUENCE</scope>
    <source>
        <strain evidence="5">Clostridium neonatale JD116</strain>
    </source>
</reference>
<name>A0AAD1YMB6_9CLOT</name>
<dbReference type="PRINTS" id="PR00598">
    <property type="entry name" value="HTHMARR"/>
</dbReference>
<accession>A0AAD1YMB6</accession>
<proteinExistence type="predicted"/>
<keyword evidence="1" id="KW-0805">Transcription regulation</keyword>
<evidence type="ECO:0000313" key="5">
    <source>
        <dbReference type="EMBL" id="CAI3672231.1"/>
    </source>
</evidence>
<evidence type="ECO:0000259" key="4">
    <source>
        <dbReference type="PROSITE" id="PS50995"/>
    </source>
</evidence>
<dbReference type="PANTHER" id="PTHR42756:SF1">
    <property type="entry name" value="TRANSCRIPTIONAL REPRESSOR OF EMRAB OPERON"/>
    <property type="match status" value="1"/>
</dbReference>
<keyword evidence="2" id="KW-0238">DNA-binding</keyword>
<dbReference type="Gene3D" id="1.10.10.10">
    <property type="entry name" value="Winged helix-like DNA-binding domain superfamily/Winged helix DNA-binding domain"/>
    <property type="match status" value="1"/>
</dbReference>
<dbReference type="PROSITE" id="PS50995">
    <property type="entry name" value="HTH_MARR_2"/>
    <property type="match status" value="1"/>
</dbReference>
<gene>
    <name evidence="5" type="ORF">CNEO2_60030</name>
</gene>
<dbReference type="InterPro" id="IPR036390">
    <property type="entry name" value="WH_DNA-bd_sf"/>
</dbReference>
<evidence type="ECO:0000313" key="6">
    <source>
        <dbReference type="Proteomes" id="UP001189143"/>
    </source>
</evidence>
<dbReference type="EMBL" id="CAMTCP010000270">
    <property type="protein sequence ID" value="CAI3672231.1"/>
    <property type="molecule type" value="Genomic_DNA"/>
</dbReference>
<sequence length="152" mass="18070">MMEDFNWIYMTEKLQEIKLFSRNMIYRTTKEYQIPAQHLDLLSQLVIYEESMTPMTLSKIMGVNKTIISRIIDKLTEEGYITKIKDQNDKRSYAVEISDKGRGELDRIYKCYLSPIYELRRKLGDEEFLKLIGLIENANEKMSIDIKKNLQK</sequence>
<dbReference type="InterPro" id="IPR000835">
    <property type="entry name" value="HTH_MarR-typ"/>
</dbReference>
<dbReference type="SUPFAM" id="SSF46785">
    <property type="entry name" value="Winged helix' DNA-binding domain"/>
    <property type="match status" value="1"/>
</dbReference>
<dbReference type="AlphaFoldDB" id="A0AAD1YMB6"/>
<keyword evidence="3" id="KW-0804">Transcription</keyword>
<feature type="domain" description="HTH marR-type" evidence="4">
    <location>
        <begin position="10"/>
        <end position="140"/>
    </location>
</feature>
<dbReference type="GO" id="GO:0003677">
    <property type="term" value="F:DNA binding"/>
    <property type="evidence" value="ECO:0007669"/>
    <property type="project" value="UniProtKB-KW"/>
</dbReference>
<dbReference type="SMART" id="SM00347">
    <property type="entry name" value="HTH_MARR"/>
    <property type="match status" value="1"/>
</dbReference>
<comment type="caution">
    <text evidence="5">The sequence shown here is derived from an EMBL/GenBank/DDBJ whole genome shotgun (WGS) entry which is preliminary data.</text>
</comment>
<dbReference type="GO" id="GO:0003700">
    <property type="term" value="F:DNA-binding transcription factor activity"/>
    <property type="evidence" value="ECO:0007669"/>
    <property type="project" value="InterPro"/>
</dbReference>
<dbReference type="PANTHER" id="PTHR42756">
    <property type="entry name" value="TRANSCRIPTIONAL REGULATOR, MARR"/>
    <property type="match status" value="1"/>
</dbReference>
<dbReference type="InterPro" id="IPR036388">
    <property type="entry name" value="WH-like_DNA-bd_sf"/>
</dbReference>
<evidence type="ECO:0000256" key="1">
    <source>
        <dbReference type="ARBA" id="ARBA00023015"/>
    </source>
</evidence>
<protein>
    <submittedName>
        <fullName evidence="5">Transcriptional regulator</fullName>
    </submittedName>
</protein>
<dbReference type="Pfam" id="PF12802">
    <property type="entry name" value="MarR_2"/>
    <property type="match status" value="1"/>
</dbReference>
<evidence type="ECO:0000256" key="2">
    <source>
        <dbReference type="ARBA" id="ARBA00023125"/>
    </source>
</evidence>
<evidence type="ECO:0000256" key="3">
    <source>
        <dbReference type="ARBA" id="ARBA00023163"/>
    </source>
</evidence>